<sequence length="310" mass="33976">MLLSHPPSVEEQIQSRVSSTPSTVIRDWSERSCMSFDVADVREEAEDTKADEAESATDVLLFSGRRSARRASAGLCGPSRKRTCCPRRHRVRAEDELYRELEDEHGDGDEYESDDEEVEIELDELGVVCAGAFGLAWNRRIRGIAYNDFGAGSTRRNRGEAPRHAPRAPAPARSAWRPQRVCRSRGWGCGLEIPVHVSALRVVDTHGPHGSFPSARPRARTKGTNGHKRAGRSGSVPRPVRSALLYALVTGPSWRWDVCRGDAVGWGALHATASVSAIACAALGCSPQYRGFSRNILDMAVGRFAKHLGH</sequence>
<organism evidence="2 3">
    <name type="scientific">Mycena alexandri</name>
    <dbReference type="NCBI Taxonomy" id="1745969"/>
    <lineage>
        <taxon>Eukaryota</taxon>
        <taxon>Fungi</taxon>
        <taxon>Dikarya</taxon>
        <taxon>Basidiomycota</taxon>
        <taxon>Agaricomycotina</taxon>
        <taxon>Agaricomycetes</taxon>
        <taxon>Agaricomycetidae</taxon>
        <taxon>Agaricales</taxon>
        <taxon>Marasmiineae</taxon>
        <taxon>Mycenaceae</taxon>
        <taxon>Mycena</taxon>
    </lineage>
</organism>
<evidence type="ECO:0000256" key="1">
    <source>
        <dbReference type="SAM" id="MobiDB-lite"/>
    </source>
</evidence>
<dbReference type="Proteomes" id="UP001218188">
    <property type="component" value="Unassembled WGS sequence"/>
</dbReference>
<keyword evidence="3" id="KW-1185">Reference proteome</keyword>
<feature type="compositionally biased region" description="Basic residues" evidence="1">
    <location>
        <begin position="217"/>
        <end position="231"/>
    </location>
</feature>
<protein>
    <submittedName>
        <fullName evidence="2">Uncharacterized protein</fullName>
    </submittedName>
</protein>
<feature type="region of interest" description="Disordered" evidence="1">
    <location>
        <begin position="1"/>
        <end position="21"/>
    </location>
</feature>
<evidence type="ECO:0000313" key="3">
    <source>
        <dbReference type="Proteomes" id="UP001218188"/>
    </source>
</evidence>
<reference evidence="2" key="1">
    <citation type="submission" date="2023-03" db="EMBL/GenBank/DDBJ databases">
        <title>Massive genome expansion in bonnet fungi (Mycena s.s.) driven by repeated elements and novel gene families across ecological guilds.</title>
        <authorList>
            <consortium name="Lawrence Berkeley National Laboratory"/>
            <person name="Harder C.B."/>
            <person name="Miyauchi S."/>
            <person name="Viragh M."/>
            <person name="Kuo A."/>
            <person name="Thoen E."/>
            <person name="Andreopoulos B."/>
            <person name="Lu D."/>
            <person name="Skrede I."/>
            <person name="Drula E."/>
            <person name="Henrissat B."/>
            <person name="Morin E."/>
            <person name="Kohler A."/>
            <person name="Barry K."/>
            <person name="LaButti K."/>
            <person name="Morin E."/>
            <person name="Salamov A."/>
            <person name="Lipzen A."/>
            <person name="Mereny Z."/>
            <person name="Hegedus B."/>
            <person name="Baldrian P."/>
            <person name="Stursova M."/>
            <person name="Weitz H."/>
            <person name="Taylor A."/>
            <person name="Grigoriev I.V."/>
            <person name="Nagy L.G."/>
            <person name="Martin F."/>
            <person name="Kauserud H."/>
        </authorList>
    </citation>
    <scope>NUCLEOTIDE SEQUENCE</scope>
    <source>
        <strain evidence="2">CBHHK200</strain>
    </source>
</reference>
<proteinExistence type="predicted"/>
<accession>A0AAD6T926</accession>
<dbReference type="AlphaFoldDB" id="A0AAD6T926"/>
<feature type="region of interest" description="Disordered" evidence="1">
    <location>
        <begin position="208"/>
        <end position="236"/>
    </location>
</feature>
<name>A0AAD6T926_9AGAR</name>
<gene>
    <name evidence="2" type="ORF">C8F04DRAFT_1176835</name>
</gene>
<comment type="caution">
    <text evidence="2">The sequence shown here is derived from an EMBL/GenBank/DDBJ whole genome shotgun (WGS) entry which is preliminary data.</text>
</comment>
<dbReference type="EMBL" id="JARJCM010000015">
    <property type="protein sequence ID" value="KAJ7041744.1"/>
    <property type="molecule type" value="Genomic_DNA"/>
</dbReference>
<evidence type="ECO:0000313" key="2">
    <source>
        <dbReference type="EMBL" id="KAJ7041744.1"/>
    </source>
</evidence>
<feature type="region of interest" description="Disordered" evidence="1">
    <location>
        <begin position="151"/>
        <end position="172"/>
    </location>
</feature>
<feature type="compositionally biased region" description="Polar residues" evidence="1">
    <location>
        <begin position="11"/>
        <end position="21"/>
    </location>
</feature>